<evidence type="ECO:0000313" key="2">
    <source>
        <dbReference type="Proteomes" id="UP000827889"/>
    </source>
</evidence>
<dbReference type="KEGG" id="rarg:115738127"/>
<evidence type="ECO:0000313" key="3">
    <source>
        <dbReference type="RefSeq" id="XP_030526516.1"/>
    </source>
</evidence>
<protein>
    <submittedName>
        <fullName evidence="3">Protein THYLAKOID ASSEMBLY 8, chloroplastic</fullName>
    </submittedName>
</protein>
<keyword evidence="2" id="KW-1185">Reference proteome</keyword>
<dbReference type="GO" id="GO:0003723">
    <property type="term" value="F:RNA binding"/>
    <property type="evidence" value="ECO:0007669"/>
    <property type="project" value="InterPro"/>
</dbReference>
<feature type="compositionally biased region" description="Polar residues" evidence="1">
    <location>
        <begin position="1"/>
        <end position="14"/>
    </location>
</feature>
<dbReference type="GO" id="GO:0000373">
    <property type="term" value="P:Group II intron splicing"/>
    <property type="evidence" value="ECO:0007669"/>
    <property type="project" value="InterPro"/>
</dbReference>
<dbReference type="OrthoDB" id="675068at2759"/>
<dbReference type="Gene3D" id="1.25.40.10">
    <property type="entry name" value="Tetratricopeptide repeat domain"/>
    <property type="match status" value="1"/>
</dbReference>
<dbReference type="InterPro" id="IPR044190">
    <property type="entry name" value="THA8-like"/>
</dbReference>
<dbReference type="AlphaFoldDB" id="A0A8B8NVF6"/>
<dbReference type="PANTHER" id="PTHR47594">
    <property type="entry name" value="PPR CONTAINING PLANT-LIKE PROTEIN"/>
    <property type="match status" value="1"/>
</dbReference>
<dbReference type="GeneID" id="115738127"/>
<dbReference type="PANTHER" id="PTHR47594:SF3">
    <property type="entry name" value="PROTEIN THYLAKOID ASSEMBLY 8, CHLOROPLASTIC"/>
    <property type="match status" value="1"/>
</dbReference>
<evidence type="ECO:0000256" key="1">
    <source>
        <dbReference type="SAM" id="MobiDB-lite"/>
    </source>
</evidence>
<dbReference type="RefSeq" id="XP_030526516.1">
    <property type="nucleotide sequence ID" value="XM_030670656.1"/>
</dbReference>
<name>A0A8B8NVF6_9MYRT</name>
<feature type="region of interest" description="Disordered" evidence="1">
    <location>
        <begin position="1"/>
        <end position="29"/>
    </location>
</feature>
<gene>
    <name evidence="3" type="primary">LOC115738127</name>
</gene>
<proteinExistence type="predicted"/>
<reference evidence="3" key="1">
    <citation type="submission" date="2025-08" db="UniProtKB">
        <authorList>
            <consortium name="RefSeq"/>
        </authorList>
    </citation>
    <scope>IDENTIFICATION</scope>
    <source>
        <tissue evidence="3">Leaf</tissue>
    </source>
</reference>
<dbReference type="GO" id="GO:0009658">
    <property type="term" value="P:chloroplast organization"/>
    <property type="evidence" value="ECO:0007669"/>
    <property type="project" value="InterPro"/>
</dbReference>
<sequence>MTATFSLHSISPTSLNPPPRKPTPAAAGHLPIRCGPRDNRGPLVKGRSLSTEAIQAVQSLKRAHRADPAAAATTALPSHLRGSLTRLLKSDLLAALRELLRQDRCTLALQVLAVVRSEYRPVELSLYADVASALARQGMGEEMDALVEELEREGPIEWGNKAMPRLLKAVIGAGRRESTVRIYGLMRRSGWGPGAKVEDHAVKVMSRGLRRMGEVGLADEIDEEFGYGHDRANQGREVLRV</sequence>
<accession>A0A8B8NVF6</accession>
<organism evidence="2 3">
    <name type="scientific">Rhodamnia argentea</name>
    <dbReference type="NCBI Taxonomy" id="178133"/>
    <lineage>
        <taxon>Eukaryota</taxon>
        <taxon>Viridiplantae</taxon>
        <taxon>Streptophyta</taxon>
        <taxon>Embryophyta</taxon>
        <taxon>Tracheophyta</taxon>
        <taxon>Spermatophyta</taxon>
        <taxon>Magnoliopsida</taxon>
        <taxon>eudicotyledons</taxon>
        <taxon>Gunneridae</taxon>
        <taxon>Pentapetalae</taxon>
        <taxon>rosids</taxon>
        <taxon>malvids</taxon>
        <taxon>Myrtales</taxon>
        <taxon>Myrtaceae</taxon>
        <taxon>Myrtoideae</taxon>
        <taxon>Myrteae</taxon>
        <taxon>Australasian group</taxon>
        <taxon>Rhodamnia</taxon>
    </lineage>
</organism>
<dbReference type="InterPro" id="IPR011990">
    <property type="entry name" value="TPR-like_helical_dom_sf"/>
</dbReference>
<dbReference type="Proteomes" id="UP000827889">
    <property type="component" value="Chromosome 8"/>
</dbReference>